<sequence>MEILVLLLLLIICGLIWYIKKRNEQETALIARKIETSVELKRTMAMGLSYRFNFPKVKNEKQENVYENSTDLFLKQMPFDFEEFVAEIIKSKYGGSIITTSKSGDFGVDFEQETEDGLYLGQAKAKKHDLDFSPIALIHSNMVKQGAKGGYVITTADFTPAAKKYAEGLNIELINGIQLVTYWLESMDSKVYEPAEVFA</sequence>
<keyword evidence="2" id="KW-0540">Nuclease</keyword>
<gene>
    <name evidence="2" type="ORF">D8M06_17700</name>
</gene>
<dbReference type="RefSeq" id="WP_121205918.1">
    <property type="nucleotide sequence ID" value="NZ_RBZP01000024.1"/>
</dbReference>
<name>A0A494ZUI2_9BACI</name>
<dbReference type="GO" id="GO:0003677">
    <property type="term" value="F:DNA binding"/>
    <property type="evidence" value="ECO:0007669"/>
    <property type="project" value="InterPro"/>
</dbReference>
<dbReference type="Pfam" id="PF04471">
    <property type="entry name" value="Mrr_cat"/>
    <property type="match status" value="1"/>
</dbReference>
<dbReference type="InterPro" id="IPR011335">
    <property type="entry name" value="Restrct_endonuc-II-like"/>
</dbReference>
<feature type="domain" description="Restriction endonuclease type IV Mrr" evidence="1">
    <location>
        <begin position="77"/>
        <end position="181"/>
    </location>
</feature>
<protein>
    <submittedName>
        <fullName evidence="2">Restriction endonuclease</fullName>
    </submittedName>
</protein>
<evidence type="ECO:0000259" key="1">
    <source>
        <dbReference type="Pfam" id="PF04471"/>
    </source>
</evidence>
<dbReference type="PANTHER" id="PTHR30015:SF7">
    <property type="entry name" value="TYPE IV METHYL-DIRECTED RESTRICTION ENZYME ECOKMRR"/>
    <property type="match status" value="1"/>
</dbReference>
<keyword evidence="3" id="KW-1185">Reference proteome</keyword>
<evidence type="ECO:0000313" key="2">
    <source>
        <dbReference type="EMBL" id="RKQ29331.1"/>
    </source>
</evidence>
<dbReference type="PANTHER" id="PTHR30015">
    <property type="entry name" value="MRR RESTRICTION SYSTEM PROTEIN"/>
    <property type="match status" value="1"/>
</dbReference>
<dbReference type="EMBL" id="RBZP01000024">
    <property type="protein sequence ID" value="RKQ29331.1"/>
    <property type="molecule type" value="Genomic_DNA"/>
</dbReference>
<dbReference type="InterPro" id="IPR052906">
    <property type="entry name" value="Type_IV_Methyl-Rstrct_Enzyme"/>
</dbReference>
<keyword evidence="2" id="KW-0378">Hydrolase</keyword>
<dbReference type="GO" id="GO:0015666">
    <property type="term" value="F:restriction endodeoxyribonuclease activity"/>
    <property type="evidence" value="ECO:0007669"/>
    <property type="project" value="TreeGrafter"/>
</dbReference>
<dbReference type="Proteomes" id="UP000269301">
    <property type="component" value="Unassembled WGS sequence"/>
</dbReference>
<evidence type="ECO:0000313" key="3">
    <source>
        <dbReference type="Proteomes" id="UP000269301"/>
    </source>
</evidence>
<dbReference type="AlphaFoldDB" id="A0A494ZUI2"/>
<comment type="caution">
    <text evidence="2">The sequence shown here is derived from an EMBL/GenBank/DDBJ whole genome shotgun (WGS) entry which is preliminary data.</text>
</comment>
<dbReference type="InterPro" id="IPR007560">
    <property type="entry name" value="Restrct_endonuc_IV_Mrr"/>
</dbReference>
<reference evidence="2 3" key="1">
    <citation type="journal article" date="2016" name="Int. J. Syst. Evol. Microbiol.">
        <title>Oceanobacillus halophilus sp. nov., a novel moderately halophilic bacterium from a hypersaline lake.</title>
        <authorList>
            <person name="Amoozegar M.A."/>
            <person name="Bagheri M."/>
            <person name="Makhdoumi A."/>
            <person name="Nikou M.M."/>
            <person name="Fazeli S.A.S."/>
            <person name="Schumann P."/>
            <person name="Sproer C."/>
            <person name="Sanchez-Porro C."/>
            <person name="Ventosa A."/>
        </authorList>
    </citation>
    <scope>NUCLEOTIDE SEQUENCE [LARGE SCALE GENOMIC DNA]</scope>
    <source>
        <strain evidence="2 3">DSM 23996</strain>
    </source>
</reference>
<dbReference type="InterPro" id="IPR011856">
    <property type="entry name" value="tRNA_endonuc-like_dom_sf"/>
</dbReference>
<keyword evidence="2" id="KW-0255">Endonuclease</keyword>
<organism evidence="2 3">
    <name type="scientific">Oceanobacillus halophilus</name>
    <dbReference type="NCBI Taxonomy" id="930130"/>
    <lineage>
        <taxon>Bacteria</taxon>
        <taxon>Bacillati</taxon>
        <taxon>Bacillota</taxon>
        <taxon>Bacilli</taxon>
        <taxon>Bacillales</taxon>
        <taxon>Bacillaceae</taxon>
        <taxon>Oceanobacillus</taxon>
    </lineage>
</organism>
<dbReference type="SUPFAM" id="SSF52980">
    <property type="entry name" value="Restriction endonuclease-like"/>
    <property type="match status" value="1"/>
</dbReference>
<dbReference type="Gene3D" id="3.40.1350.10">
    <property type="match status" value="1"/>
</dbReference>
<dbReference type="GO" id="GO:0009307">
    <property type="term" value="P:DNA restriction-modification system"/>
    <property type="evidence" value="ECO:0007669"/>
    <property type="project" value="InterPro"/>
</dbReference>
<accession>A0A494ZUI2</accession>
<dbReference type="OrthoDB" id="9803736at2"/>
<proteinExistence type="predicted"/>